<protein>
    <submittedName>
        <fullName evidence="1">Uncharacterized protein</fullName>
    </submittedName>
</protein>
<evidence type="ECO:0000313" key="2">
    <source>
        <dbReference type="Proteomes" id="UP000317835"/>
    </source>
</evidence>
<proteinExistence type="predicted"/>
<dbReference type="AlphaFoldDB" id="A0A518H072"/>
<dbReference type="EMBL" id="CP036426">
    <property type="protein sequence ID" value="QDV34238.1"/>
    <property type="molecule type" value="Genomic_DNA"/>
</dbReference>
<organism evidence="1 2">
    <name type="scientific">Tautonia plasticadhaerens</name>
    <dbReference type="NCBI Taxonomy" id="2527974"/>
    <lineage>
        <taxon>Bacteria</taxon>
        <taxon>Pseudomonadati</taxon>
        <taxon>Planctomycetota</taxon>
        <taxon>Planctomycetia</taxon>
        <taxon>Isosphaerales</taxon>
        <taxon>Isosphaeraceae</taxon>
        <taxon>Tautonia</taxon>
    </lineage>
</organism>
<sequence length="176" mass="18700">MTRPLPPSAGALPLLLLLLSIGPGPRAIAGGHDHARALPATPGASYVVPAPTAIVGPMPAAYRRPSLGTFRPDPTLVSYTGPGVTGSYMPAGLPTNTAAMAFYGPFSRLRPVPEEVVTYSRGYDGVLRPTSTAITYGYTDPRQYRDTGLIPTRFQYNPAEGTVRRPGFGRYLLGQE</sequence>
<accession>A0A518H072</accession>
<keyword evidence="2" id="KW-1185">Reference proteome</keyword>
<dbReference type="KEGG" id="tpla:ElP_21230"/>
<reference evidence="1 2" key="1">
    <citation type="submission" date="2019-02" db="EMBL/GenBank/DDBJ databases">
        <title>Deep-cultivation of Planctomycetes and their phenomic and genomic characterization uncovers novel biology.</title>
        <authorList>
            <person name="Wiegand S."/>
            <person name="Jogler M."/>
            <person name="Boedeker C."/>
            <person name="Pinto D."/>
            <person name="Vollmers J."/>
            <person name="Rivas-Marin E."/>
            <person name="Kohn T."/>
            <person name="Peeters S.H."/>
            <person name="Heuer A."/>
            <person name="Rast P."/>
            <person name="Oberbeckmann S."/>
            <person name="Bunk B."/>
            <person name="Jeske O."/>
            <person name="Meyerdierks A."/>
            <person name="Storesund J.E."/>
            <person name="Kallscheuer N."/>
            <person name="Luecker S."/>
            <person name="Lage O.M."/>
            <person name="Pohl T."/>
            <person name="Merkel B.J."/>
            <person name="Hornburger P."/>
            <person name="Mueller R.-W."/>
            <person name="Bruemmer F."/>
            <person name="Labrenz M."/>
            <person name="Spormann A.M."/>
            <person name="Op den Camp H."/>
            <person name="Overmann J."/>
            <person name="Amann R."/>
            <person name="Jetten M.S.M."/>
            <person name="Mascher T."/>
            <person name="Medema M.H."/>
            <person name="Devos D.P."/>
            <person name="Kaster A.-K."/>
            <person name="Ovreas L."/>
            <person name="Rohde M."/>
            <person name="Galperin M.Y."/>
            <person name="Jogler C."/>
        </authorList>
    </citation>
    <scope>NUCLEOTIDE SEQUENCE [LARGE SCALE GENOMIC DNA]</scope>
    <source>
        <strain evidence="1 2">ElP</strain>
    </source>
</reference>
<name>A0A518H072_9BACT</name>
<dbReference type="Proteomes" id="UP000317835">
    <property type="component" value="Chromosome"/>
</dbReference>
<gene>
    <name evidence="1" type="ORF">ElP_21230</name>
</gene>
<dbReference type="OrthoDB" id="280578at2"/>
<evidence type="ECO:0000313" key="1">
    <source>
        <dbReference type="EMBL" id="QDV34238.1"/>
    </source>
</evidence>
<dbReference type="RefSeq" id="WP_145268995.1">
    <property type="nucleotide sequence ID" value="NZ_CP036426.1"/>
</dbReference>